<protein>
    <submittedName>
        <fullName evidence="2">Uncharacterized protein</fullName>
    </submittedName>
</protein>
<keyword evidence="3" id="KW-1185">Reference proteome</keyword>
<keyword evidence="1" id="KW-0472">Membrane</keyword>
<gene>
    <name evidence="2" type="ORF">H6G06_09460</name>
</gene>
<dbReference type="RefSeq" id="WP_190559397.1">
    <property type="nucleotide sequence ID" value="NZ_JACJQU010000004.1"/>
</dbReference>
<feature type="transmembrane region" description="Helical" evidence="1">
    <location>
        <begin position="71"/>
        <end position="98"/>
    </location>
</feature>
<organism evidence="2 3">
    <name type="scientific">Anabaena sphaerica FACHB-251</name>
    <dbReference type="NCBI Taxonomy" id="2692883"/>
    <lineage>
        <taxon>Bacteria</taxon>
        <taxon>Bacillati</taxon>
        <taxon>Cyanobacteriota</taxon>
        <taxon>Cyanophyceae</taxon>
        <taxon>Nostocales</taxon>
        <taxon>Nostocaceae</taxon>
        <taxon>Anabaena</taxon>
    </lineage>
</organism>
<name>A0A926WHR4_9NOST</name>
<feature type="transmembrane region" description="Helical" evidence="1">
    <location>
        <begin position="163"/>
        <end position="180"/>
    </location>
</feature>
<sequence length="198" mass="23195">MSIINLSVILVLNIIYWIFFGRDPKVIGICIWRALGLSIPTFMGAIIGIIEIYHFLFLYLKFSFSQVSESYVALLPVLLFLILSLVIYLIFVGLYLLLLKIFWRNPPKWLRFRNWRTIFLGFMISVLAALPATITYVPFFVLIPSSELIIDTLMKKGYEASDIIGGMFLIWFLFAVELYHSEYKFKKWCTYRKTTKSQ</sequence>
<dbReference type="AlphaFoldDB" id="A0A926WHR4"/>
<evidence type="ECO:0000256" key="1">
    <source>
        <dbReference type="SAM" id="Phobius"/>
    </source>
</evidence>
<accession>A0A926WHR4</accession>
<feature type="transmembrane region" description="Helical" evidence="1">
    <location>
        <begin position="6"/>
        <end position="22"/>
    </location>
</feature>
<keyword evidence="1" id="KW-1133">Transmembrane helix</keyword>
<comment type="caution">
    <text evidence="2">The sequence shown here is derived from an EMBL/GenBank/DDBJ whole genome shotgun (WGS) entry which is preliminary data.</text>
</comment>
<evidence type="ECO:0000313" key="3">
    <source>
        <dbReference type="Proteomes" id="UP000662185"/>
    </source>
</evidence>
<keyword evidence="1" id="KW-0812">Transmembrane</keyword>
<feature type="transmembrane region" description="Helical" evidence="1">
    <location>
        <begin position="118"/>
        <end position="143"/>
    </location>
</feature>
<evidence type="ECO:0000313" key="2">
    <source>
        <dbReference type="EMBL" id="MBD2293711.1"/>
    </source>
</evidence>
<dbReference type="EMBL" id="JACJQU010000004">
    <property type="protein sequence ID" value="MBD2293711.1"/>
    <property type="molecule type" value="Genomic_DNA"/>
</dbReference>
<feature type="transmembrane region" description="Helical" evidence="1">
    <location>
        <begin position="34"/>
        <end position="59"/>
    </location>
</feature>
<reference evidence="3" key="1">
    <citation type="journal article" date="2020" name="ISME J.">
        <title>Comparative genomics reveals insights into cyanobacterial evolution and habitat adaptation.</title>
        <authorList>
            <person name="Chen M.Y."/>
            <person name="Teng W.K."/>
            <person name="Zhao L."/>
            <person name="Hu C.X."/>
            <person name="Zhou Y.K."/>
            <person name="Han B.P."/>
            <person name="Song L.R."/>
            <person name="Shu W.S."/>
        </authorList>
    </citation>
    <scope>NUCLEOTIDE SEQUENCE [LARGE SCALE GENOMIC DNA]</scope>
    <source>
        <strain evidence="3">FACHB-251</strain>
    </source>
</reference>
<dbReference type="Proteomes" id="UP000662185">
    <property type="component" value="Unassembled WGS sequence"/>
</dbReference>
<proteinExistence type="predicted"/>